<name>A0A8E5HY35_USTVR</name>
<dbReference type="RefSeq" id="XP_043001438.1">
    <property type="nucleotide sequence ID" value="XM_043145503.1"/>
</dbReference>
<keyword evidence="3" id="KW-1185">Reference proteome</keyword>
<dbReference type="KEGG" id="uvi:66068783"/>
<evidence type="ECO:0000256" key="1">
    <source>
        <dbReference type="SAM" id="MobiDB-lite"/>
    </source>
</evidence>
<feature type="region of interest" description="Disordered" evidence="1">
    <location>
        <begin position="133"/>
        <end position="155"/>
    </location>
</feature>
<organism evidence="2 3">
    <name type="scientific">Ustilaginoidea virens</name>
    <name type="common">Rice false smut fungus</name>
    <name type="synonym">Villosiclava virens</name>
    <dbReference type="NCBI Taxonomy" id="1159556"/>
    <lineage>
        <taxon>Eukaryota</taxon>
        <taxon>Fungi</taxon>
        <taxon>Dikarya</taxon>
        <taxon>Ascomycota</taxon>
        <taxon>Pezizomycotina</taxon>
        <taxon>Sordariomycetes</taxon>
        <taxon>Hypocreomycetidae</taxon>
        <taxon>Hypocreales</taxon>
        <taxon>Clavicipitaceae</taxon>
        <taxon>Ustilaginoidea</taxon>
    </lineage>
</organism>
<sequence length="155" mass="16742">MESRASCRGSAKRVNVNRSGILFLGVVPAAAACHRPYFHRPSSTGKLACTGGNTKDLSASHKPHFDAKTPVTHLHNTKKAYAKTLSLFPCPSARPVPGEEPSRKTGSTETTHFWIWISLHVKGGIAAVFNTGAAEPVRESSRKAKKKDIARVPED</sequence>
<evidence type="ECO:0000313" key="3">
    <source>
        <dbReference type="Proteomes" id="UP000027002"/>
    </source>
</evidence>
<evidence type="ECO:0000313" key="2">
    <source>
        <dbReference type="EMBL" id="QUC23765.1"/>
    </source>
</evidence>
<gene>
    <name evidence="2" type="ORF">UV8b_08006</name>
</gene>
<proteinExistence type="predicted"/>
<dbReference type="AlphaFoldDB" id="A0A8E5HY35"/>
<dbReference type="Proteomes" id="UP000027002">
    <property type="component" value="Chromosome 7"/>
</dbReference>
<accession>A0A8E5HY35</accession>
<reference evidence="2" key="1">
    <citation type="submission" date="2020-03" db="EMBL/GenBank/DDBJ databases">
        <title>A mixture of massive structural variations and highly conserved coding sequences in Ustilaginoidea virens genome.</title>
        <authorList>
            <person name="Zhang K."/>
            <person name="Zhao Z."/>
            <person name="Zhang Z."/>
            <person name="Li Y."/>
            <person name="Hsiang T."/>
            <person name="Sun W."/>
        </authorList>
    </citation>
    <scope>NUCLEOTIDE SEQUENCE</scope>
    <source>
        <strain evidence="2">UV-8b</strain>
    </source>
</reference>
<dbReference type="EMBL" id="CP072759">
    <property type="protein sequence ID" value="QUC23765.1"/>
    <property type="molecule type" value="Genomic_DNA"/>
</dbReference>
<protein>
    <submittedName>
        <fullName evidence="2">Uncharacterized protein</fullName>
    </submittedName>
</protein>
<dbReference type="GeneID" id="66068783"/>
<dbReference type="PROSITE" id="PS51257">
    <property type="entry name" value="PROKAR_LIPOPROTEIN"/>
    <property type="match status" value="1"/>
</dbReference>
<feature type="compositionally biased region" description="Basic and acidic residues" evidence="1">
    <location>
        <begin position="136"/>
        <end position="155"/>
    </location>
</feature>